<evidence type="ECO:0000313" key="5">
    <source>
        <dbReference type="Proteomes" id="UP000316092"/>
    </source>
</evidence>
<feature type="transmembrane region" description="Helical" evidence="2">
    <location>
        <begin position="248"/>
        <end position="271"/>
    </location>
</feature>
<evidence type="ECO:0000256" key="1">
    <source>
        <dbReference type="SAM" id="MobiDB-lite"/>
    </source>
</evidence>
<feature type="transmembrane region" description="Helical" evidence="2">
    <location>
        <begin position="211"/>
        <end position="236"/>
    </location>
</feature>
<evidence type="ECO:0000313" key="4">
    <source>
        <dbReference type="EMBL" id="TSA84462.1"/>
    </source>
</evidence>
<organism evidence="4 5">
    <name type="scientific">Deinococcus detaillensis</name>
    <dbReference type="NCBI Taxonomy" id="2592048"/>
    <lineage>
        <taxon>Bacteria</taxon>
        <taxon>Thermotogati</taxon>
        <taxon>Deinococcota</taxon>
        <taxon>Deinococci</taxon>
        <taxon>Deinococcales</taxon>
        <taxon>Deinococcaceae</taxon>
        <taxon>Deinococcus</taxon>
    </lineage>
</organism>
<feature type="transmembrane region" description="Helical" evidence="2">
    <location>
        <begin position="67"/>
        <end position="87"/>
    </location>
</feature>
<feature type="domain" description="Protein-glutamine gamma-glutamyltransferase-like C-terminal" evidence="3">
    <location>
        <begin position="366"/>
        <end position="431"/>
    </location>
</feature>
<dbReference type="RefSeq" id="WP_143720876.1">
    <property type="nucleotide sequence ID" value="NZ_VKDB01000011.1"/>
</dbReference>
<feature type="transmembrane region" description="Helical" evidence="2">
    <location>
        <begin position="312"/>
        <end position="333"/>
    </location>
</feature>
<accession>A0A553UW82</accession>
<gene>
    <name evidence="4" type="ORF">FNU79_10875</name>
</gene>
<dbReference type="OrthoDB" id="59693at2"/>
<feature type="transmembrane region" description="Helical" evidence="2">
    <location>
        <begin position="93"/>
        <end position="123"/>
    </location>
</feature>
<proteinExistence type="predicted"/>
<dbReference type="Pfam" id="PF13559">
    <property type="entry name" value="DUF4129"/>
    <property type="match status" value="1"/>
</dbReference>
<protein>
    <submittedName>
        <fullName evidence="4">DUF4129 domain-containing protein</fullName>
    </submittedName>
</protein>
<keyword evidence="5" id="KW-1185">Reference proteome</keyword>
<keyword evidence="2" id="KW-0812">Transmembrane</keyword>
<evidence type="ECO:0000256" key="2">
    <source>
        <dbReference type="SAM" id="Phobius"/>
    </source>
</evidence>
<dbReference type="AlphaFoldDB" id="A0A553UW82"/>
<feature type="transmembrane region" description="Helical" evidence="2">
    <location>
        <begin position="41"/>
        <end position="60"/>
    </location>
</feature>
<evidence type="ECO:0000259" key="3">
    <source>
        <dbReference type="Pfam" id="PF13559"/>
    </source>
</evidence>
<comment type="caution">
    <text evidence="4">The sequence shown here is derived from an EMBL/GenBank/DDBJ whole genome shotgun (WGS) entry which is preliminary data.</text>
</comment>
<dbReference type="Proteomes" id="UP000316092">
    <property type="component" value="Unassembled WGS sequence"/>
</dbReference>
<feature type="compositionally biased region" description="Low complexity" evidence="1">
    <location>
        <begin position="424"/>
        <end position="435"/>
    </location>
</feature>
<feature type="region of interest" description="Disordered" evidence="1">
    <location>
        <begin position="422"/>
        <end position="455"/>
    </location>
</feature>
<dbReference type="EMBL" id="VKDB01000011">
    <property type="protein sequence ID" value="TSA84462.1"/>
    <property type="molecule type" value="Genomic_DNA"/>
</dbReference>
<keyword evidence="2" id="KW-1133">Transmembrane helix</keyword>
<sequence>MTPALFLAALPWTALGLQAWWLCLAQSVAVGLIIRSSAKSAATLALSLLPLALLAALLQLPDLRSAALTFVITGPLSLVLAAGIHSLRGGQRWALLLPAGVLLLAPTPLGLLGLLIGAVGLGGREQLGEAQALRPPTAPRFNRPLGIAGAALLAVLLAVATLPRPAPLHLNRTPIDVVQRITRPAAPPTALPGTPVSRVPKPPTPARIREAATVATLLNAANLPLMGMLLLCLTILRRGWKIGWGRIHPLFWVVPLVLLAAAGLFILGLLLQPEAIYRVVGTVIEPQAAQQVQAAGSAHQRPPFQPLFIPTWLIWTVAALSFVLLAGAAWLVLRLKEAPEDEPTEAALTPPSPHAYGEPLGRVRAAYAATLRFMAAQGLGRLESETPDELLRRAAARWPETALPLAQLTEAYRPVRYGGEVGDQQAEAAEQSAAEVQRLLHPLDQAPTPSPQRPA</sequence>
<reference evidence="4 5" key="1">
    <citation type="submission" date="2019-07" db="EMBL/GenBank/DDBJ databases">
        <title>Deinococcus detaillus sp. nov., isolated from humus soil in Antarctica.</title>
        <authorList>
            <person name="Zhang K."/>
        </authorList>
    </citation>
    <scope>NUCLEOTIDE SEQUENCE [LARGE SCALE GENOMIC DNA]</scope>
    <source>
        <strain evidence="4 5">H1</strain>
    </source>
</reference>
<name>A0A553UW82_9DEIO</name>
<dbReference type="InterPro" id="IPR025403">
    <property type="entry name" value="TgpA-like_C"/>
</dbReference>
<keyword evidence="2" id="KW-0472">Membrane</keyword>